<dbReference type="PANTHER" id="PTHR35007:SF4">
    <property type="entry name" value="CONSERVED TRANSMEMBRANE PROTEIN-RELATED"/>
    <property type="match status" value="1"/>
</dbReference>
<accession>A0A9X2D7F8</accession>
<evidence type="ECO:0000313" key="2">
    <source>
        <dbReference type="EMBL" id="MCM0620745.1"/>
    </source>
</evidence>
<keyword evidence="1" id="KW-0472">Membrane</keyword>
<feature type="transmembrane region" description="Helical" evidence="1">
    <location>
        <begin position="237"/>
        <end position="256"/>
    </location>
</feature>
<name>A0A9X2D7F8_9ACTN</name>
<dbReference type="Proteomes" id="UP001139485">
    <property type="component" value="Unassembled WGS sequence"/>
</dbReference>
<keyword evidence="3" id="KW-1185">Reference proteome</keyword>
<gene>
    <name evidence="2" type="ORF">M8330_10625</name>
</gene>
<dbReference type="AlphaFoldDB" id="A0A9X2D7F8"/>
<keyword evidence="1" id="KW-0812">Transmembrane</keyword>
<dbReference type="PANTHER" id="PTHR35007">
    <property type="entry name" value="INTEGRAL MEMBRANE PROTEIN-RELATED"/>
    <property type="match status" value="1"/>
</dbReference>
<evidence type="ECO:0000313" key="3">
    <source>
        <dbReference type="Proteomes" id="UP001139485"/>
    </source>
</evidence>
<dbReference type="RefSeq" id="WP_250827294.1">
    <property type="nucleotide sequence ID" value="NZ_JAMOIL010000011.1"/>
</dbReference>
<evidence type="ECO:0000256" key="1">
    <source>
        <dbReference type="SAM" id="Phobius"/>
    </source>
</evidence>
<comment type="caution">
    <text evidence="2">The sequence shown here is derived from an EMBL/GenBank/DDBJ whole genome shotgun (WGS) entry which is preliminary data.</text>
</comment>
<proteinExistence type="predicted"/>
<feature type="transmembrane region" description="Helical" evidence="1">
    <location>
        <begin position="209"/>
        <end position="231"/>
    </location>
</feature>
<reference evidence="2" key="1">
    <citation type="submission" date="2022-05" db="EMBL/GenBank/DDBJ databases">
        <authorList>
            <person name="Tuo L."/>
        </authorList>
    </citation>
    <scope>NUCLEOTIDE SEQUENCE</scope>
    <source>
        <strain evidence="2">BSK12Z-4</strain>
    </source>
</reference>
<feature type="transmembrane region" description="Helical" evidence="1">
    <location>
        <begin position="49"/>
        <end position="82"/>
    </location>
</feature>
<sequence length="267" mass="26718">MTGAAALLAVSAGLAAAGAAALLPAPARGPGTAATRSAARWWPAGAAAVLVLGLALLLGGAGSALAVLVAVSPAVAVAVRLVRATRAERRAVATGEQVALLCEHLAGDLRAGRPPGPALADAARTWPPADAVARAHRVGADVPAAWRALSTGPGAADLRLIAAAWEVAHRTGHGLAEALQRCVEDQTRARATRRVVRSELASARATARLVALLPVPALLLGASTGAAPWHFLLGSPVGLVCLGLGLLLGAAGLTWIERLAADARRRA</sequence>
<protein>
    <submittedName>
        <fullName evidence="2">Type II secretion system F family protein</fullName>
    </submittedName>
</protein>
<organism evidence="2 3">
    <name type="scientific">Nocardioides bruguierae</name>
    <dbReference type="NCBI Taxonomy" id="2945102"/>
    <lineage>
        <taxon>Bacteria</taxon>
        <taxon>Bacillati</taxon>
        <taxon>Actinomycetota</taxon>
        <taxon>Actinomycetes</taxon>
        <taxon>Propionibacteriales</taxon>
        <taxon>Nocardioidaceae</taxon>
        <taxon>Nocardioides</taxon>
    </lineage>
</organism>
<keyword evidence="1" id="KW-1133">Transmembrane helix</keyword>
<dbReference type="EMBL" id="JAMOIL010000011">
    <property type="protein sequence ID" value="MCM0620745.1"/>
    <property type="molecule type" value="Genomic_DNA"/>
</dbReference>